<gene>
    <name evidence="3" type="ORF">M408DRAFT_217811</name>
</gene>
<keyword evidence="2" id="KW-0472">Membrane</keyword>
<feature type="transmembrane region" description="Helical" evidence="2">
    <location>
        <begin position="82"/>
        <end position="105"/>
    </location>
</feature>
<evidence type="ECO:0000313" key="3">
    <source>
        <dbReference type="EMBL" id="KIM32373.1"/>
    </source>
</evidence>
<reference evidence="4" key="2">
    <citation type="submission" date="2015-01" db="EMBL/GenBank/DDBJ databases">
        <title>Evolutionary Origins and Diversification of the Mycorrhizal Mutualists.</title>
        <authorList>
            <consortium name="DOE Joint Genome Institute"/>
            <consortium name="Mycorrhizal Genomics Consortium"/>
            <person name="Kohler A."/>
            <person name="Kuo A."/>
            <person name="Nagy L.G."/>
            <person name="Floudas D."/>
            <person name="Copeland A."/>
            <person name="Barry K.W."/>
            <person name="Cichocki N."/>
            <person name="Veneault-Fourrey C."/>
            <person name="LaButti K."/>
            <person name="Lindquist E.A."/>
            <person name="Lipzen A."/>
            <person name="Lundell T."/>
            <person name="Morin E."/>
            <person name="Murat C."/>
            <person name="Riley R."/>
            <person name="Ohm R."/>
            <person name="Sun H."/>
            <person name="Tunlid A."/>
            <person name="Henrissat B."/>
            <person name="Grigoriev I.V."/>
            <person name="Hibbett D.S."/>
            <person name="Martin F."/>
        </authorList>
    </citation>
    <scope>NUCLEOTIDE SEQUENCE [LARGE SCALE GENOMIC DNA]</scope>
    <source>
        <strain evidence="4">MAFF 305830</strain>
    </source>
</reference>
<accession>A0A0C2X290</accession>
<evidence type="ECO:0000313" key="4">
    <source>
        <dbReference type="Proteomes" id="UP000054097"/>
    </source>
</evidence>
<proteinExistence type="predicted"/>
<dbReference type="HOGENOM" id="CLU_625795_0_0_1"/>
<dbReference type="Proteomes" id="UP000054097">
    <property type="component" value="Unassembled WGS sequence"/>
</dbReference>
<dbReference type="EMBL" id="KN824280">
    <property type="protein sequence ID" value="KIM32373.1"/>
    <property type="molecule type" value="Genomic_DNA"/>
</dbReference>
<dbReference type="AlphaFoldDB" id="A0A0C2X290"/>
<keyword evidence="4" id="KW-1185">Reference proteome</keyword>
<keyword evidence="2" id="KW-1133">Transmembrane helix</keyword>
<feature type="compositionally biased region" description="Low complexity" evidence="1">
    <location>
        <begin position="30"/>
        <end position="44"/>
    </location>
</feature>
<name>A0A0C2X290_SERVB</name>
<keyword evidence="2" id="KW-0812">Transmembrane</keyword>
<evidence type="ECO:0000256" key="1">
    <source>
        <dbReference type="SAM" id="MobiDB-lite"/>
    </source>
</evidence>
<organism evidence="3 4">
    <name type="scientific">Serendipita vermifera MAFF 305830</name>
    <dbReference type="NCBI Taxonomy" id="933852"/>
    <lineage>
        <taxon>Eukaryota</taxon>
        <taxon>Fungi</taxon>
        <taxon>Dikarya</taxon>
        <taxon>Basidiomycota</taxon>
        <taxon>Agaricomycotina</taxon>
        <taxon>Agaricomycetes</taxon>
        <taxon>Sebacinales</taxon>
        <taxon>Serendipitaceae</taxon>
        <taxon>Serendipita</taxon>
    </lineage>
</organism>
<feature type="region of interest" description="Disordered" evidence="1">
    <location>
        <begin position="180"/>
        <end position="201"/>
    </location>
</feature>
<reference evidence="3 4" key="1">
    <citation type="submission" date="2014-04" db="EMBL/GenBank/DDBJ databases">
        <authorList>
            <consortium name="DOE Joint Genome Institute"/>
            <person name="Kuo A."/>
            <person name="Zuccaro A."/>
            <person name="Kohler A."/>
            <person name="Nagy L.G."/>
            <person name="Floudas D."/>
            <person name="Copeland A."/>
            <person name="Barry K.W."/>
            <person name="Cichocki N."/>
            <person name="Veneault-Fourrey C."/>
            <person name="LaButti K."/>
            <person name="Lindquist E.A."/>
            <person name="Lipzen A."/>
            <person name="Lundell T."/>
            <person name="Morin E."/>
            <person name="Murat C."/>
            <person name="Sun H."/>
            <person name="Tunlid A."/>
            <person name="Henrissat B."/>
            <person name="Grigoriev I.V."/>
            <person name="Hibbett D.S."/>
            <person name="Martin F."/>
            <person name="Nordberg H.P."/>
            <person name="Cantor M.N."/>
            <person name="Hua S.X."/>
        </authorList>
    </citation>
    <scope>NUCLEOTIDE SEQUENCE [LARGE SCALE GENOMIC DNA]</scope>
    <source>
        <strain evidence="3 4">MAFF 305830</strain>
    </source>
</reference>
<feature type="region of interest" description="Disordered" evidence="1">
    <location>
        <begin position="17"/>
        <end position="44"/>
    </location>
</feature>
<sequence>MANTQALLSSTFLSSIPQSPVDAGEPNPPSGIAGPAPAPLSGSTTAQAVSGAVSPSAVPSVASTPLPTLAASPSDGWSQAPIIIGAVLGGAVLIALIFLGCLAIYRRRQWQLRNRDIPSMSETETLLSRRSIESSNVAPKYDKRFDIENPAPVHLAKNQGRQMFPHLKTLHLLSRSVSTTSSSSTLTNGSNNGKRVYTTQPPIPTVSVTYEKASGTRNSMGSTHAPSEHRSSLPDGFESFIYSLRSPQFIEGTIAKRLSLVSNISAIRFARDSQAWGAKRASNGSFATVFDDGQQKETSSPPALTPESRRVSQKPRIRPPLLSQSNVPGTSQEIYEDIAEEVDYQPTPLAPPPAQIRSRSVTPTNFVVRRTASIESADTLVGAVMAQNSKSTVKEPVQEGPSMPLRPGTNILHSAVAKGKISRQEAESALGMRIALTP</sequence>
<evidence type="ECO:0000256" key="2">
    <source>
        <dbReference type="SAM" id="Phobius"/>
    </source>
</evidence>
<protein>
    <submittedName>
        <fullName evidence="3">Uncharacterized protein</fullName>
    </submittedName>
</protein>
<feature type="region of interest" description="Disordered" evidence="1">
    <location>
        <begin position="287"/>
        <end position="328"/>
    </location>
</feature>
<dbReference type="OrthoDB" id="3257489at2759"/>
<feature type="compositionally biased region" description="Polar residues" evidence="1">
    <location>
        <begin position="188"/>
        <end position="200"/>
    </location>
</feature>